<gene>
    <name evidence="3" type="ORF">ElyMa_004766800</name>
</gene>
<dbReference type="Proteomes" id="UP000762676">
    <property type="component" value="Unassembled WGS sequence"/>
</dbReference>
<evidence type="ECO:0000313" key="3">
    <source>
        <dbReference type="EMBL" id="GFS08810.1"/>
    </source>
</evidence>
<evidence type="ECO:0000256" key="1">
    <source>
        <dbReference type="SAM" id="MobiDB-lite"/>
    </source>
</evidence>
<dbReference type="Gene3D" id="2.60.40.10">
    <property type="entry name" value="Immunoglobulins"/>
    <property type="match status" value="1"/>
</dbReference>
<protein>
    <recommendedName>
        <fullName evidence="5">Ig-like domain-containing protein</fullName>
    </recommendedName>
</protein>
<name>A0AAV4IH83_9GAST</name>
<evidence type="ECO:0000313" key="4">
    <source>
        <dbReference type="Proteomes" id="UP000762676"/>
    </source>
</evidence>
<feature type="chain" id="PRO_5043966135" description="Ig-like domain-containing protein" evidence="2">
    <location>
        <begin position="21"/>
        <end position="222"/>
    </location>
</feature>
<evidence type="ECO:0000256" key="2">
    <source>
        <dbReference type="SAM" id="SignalP"/>
    </source>
</evidence>
<feature type="signal peptide" evidence="2">
    <location>
        <begin position="1"/>
        <end position="20"/>
    </location>
</feature>
<sequence length="222" mass="24641">MSFHFIKLCLLFHFVTFIFGVRHIHLGPAATGFNSFGVNQHDSNQLRNLRTSPPDLDRAAPRKTKSKNVGKNAIVLSNRVSLAPDAVMVEGKVITITCNAEVVRVKSKYKLISSLTLSRQLYGENSRTQIAFFNPYNSATPIKNSTNFPDSRKWDIQFYGAPKVPTATRGMTIALTINDAKCSDAGLYECRADYLDRGPFPLFTAGQQNISSKGKAPALFFF</sequence>
<accession>A0AAV4IH83</accession>
<dbReference type="InterPro" id="IPR036179">
    <property type="entry name" value="Ig-like_dom_sf"/>
</dbReference>
<feature type="region of interest" description="Disordered" evidence="1">
    <location>
        <begin position="47"/>
        <end position="67"/>
    </location>
</feature>
<keyword evidence="2" id="KW-0732">Signal</keyword>
<dbReference type="SUPFAM" id="SSF48726">
    <property type="entry name" value="Immunoglobulin"/>
    <property type="match status" value="1"/>
</dbReference>
<dbReference type="AlphaFoldDB" id="A0AAV4IH83"/>
<reference evidence="3 4" key="1">
    <citation type="journal article" date="2021" name="Elife">
        <title>Chloroplast acquisition without the gene transfer in kleptoplastic sea slugs, Plakobranchus ocellatus.</title>
        <authorList>
            <person name="Maeda T."/>
            <person name="Takahashi S."/>
            <person name="Yoshida T."/>
            <person name="Shimamura S."/>
            <person name="Takaki Y."/>
            <person name="Nagai Y."/>
            <person name="Toyoda A."/>
            <person name="Suzuki Y."/>
            <person name="Arimoto A."/>
            <person name="Ishii H."/>
            <person name="Satoh N."/>
            <person name="Nishiyama T."/>
            <person name="Hasebe M."/>
            <person name="Maruyama T."/>
            <person name="Minagawa J."/>
            <person name="Obokata J."/>
            <person name="Shigenobu S."/>
        </authorList>
    </citation>
    <scope>NUCLEOTIDE SEQUENCE [LARGE SCALE GENOMIC DNA]</scope>
</reference>
<comment type="caution">
    <text evidence="3">The sequence shown here is derived from an EMBL/GenBank/DDBJ whole genome shotgun (WGS) entry which is preliminary data.</text>
</comment>
<evidence type="ECO:0008006" key="5">
    <source>
        <dbReference type="Google" id="ProtNLM"/>
    </source>
</evidence>
<keyword evidence="4" id="KW-1185">Reference proteome</keyword>
<organism evidence="3 4">
    <name type="scientific">Elysia marginata</name>
    <dbReference type="NCBI Taxonomy" id="1093978"/>
    <lineage>
        <taxon>Eukaryota</taxon>
        <taxon>Metazoa</taxon>
        <taxon>Spiralia</taxon>
        <taxon>Lophotrochozoa</taxon>
        <taxon>Mollusca</taxon>
        <taxon>Gastropoda</taxon>
        <taxon>Heterobranchia</taxon>
        <taxon>Euthyneura</taxon>
        <taxon>Panpulmonata</taxon>
        <taxon>Sacoglossa</taxon>
        <taxon>Placobranchoidea</taxon>
        <taxon>Plakobranchidae</taxon>
        <taxon>Elysia</taxon>
    </lineage>
</organism>
<proteinExistence type="predicted"/>
<dbReference type="EMBL" id="BMAT01009560">
    <property type="protein sequence ID" value="GFS08810.1"/>
    <property type="molecule type" value="Genomic_DNA"/>
</dbReference>
<dbReference type="InterPro" id="IPR013783">
    <property type="entry name" value="Ig-like_fold"/>
</dbReference>